<evidence type="ECO:0000313" key="4">
    <source>
        <dbReference type="Proteomes" id="UP000286134"/>
    </source>
</evidence>
<name>A0A420I0T5_9PEZI</name>
<sequence>MVGRTLPSNKINISTLDKQLDEVRKELKKMNDEWEGDSLPDSLVALLNFETELSEAIKNIDNSEKSHTTTLEEKLNYHYSMDSTKENSQIQSDFAMAVKLSEEMQLEDTNLISSDQNLGNILHLTPKYEAEIEHTDGSMASPRHSSLSIPDHKLEDSSDEDSQIQQDYWMAVLLSEEMQLEDASLKSSGKAVESCDDVSSSTYKFKTQIGTLDQSFEASRNSNSSTPDVDSNGHYSMAIEYSQIQGDYEMAVQLSEAMQLKDSNLISSDQNLDISHLNPKYEAEIEHTDGSMASPRNPSLSIPDIDLNDHKLGDSSEEDPQIQQDYWMAVLLSGELPIFF</sequence>
<proteinExistence type="predicted"/>
<dbReference type="Proteomes" id="UP000286134">
    <property type="component" value="Unassembled WGS sequence"/>
</dbReference>
<evidence type="ECO:0000313" key="3">
    <source>
        <dbReference type="EMBL" id="RKF63288.1"/>
    </source>
</evidence>
<feature type="region of interest" description="Disordered" evidence="2">
    <location>
        <begin position="136"/>
        <end position="161"/>
    </location>
</feature>
<feature type="region of interest" description="Disordered" evidence="2">
    <location>
        <begin position="287"/>
        <end position="319"/>
    </location>
</feature>
<organism evidence="3 4">
    <name type="scientific">Erysiphe neolycopersici</name>
    <dbReference type="NCBI Taxonomy" id="212602"/>
    <lineage>
        <taxon>Eukaryota</taxon>
        <taxon>Fungi</taxon>
        <taxon>Dikarya</taxon>
        <taxon>Ascomycota</taxon>
        <taxon>Pezizomycotina</taxon>
        <taxon>Leotiomycetes</taxon>
        <taxon>Erysiphales</taxon>
        <taxon>Erysiphaceae</taxon>
        <taxon>Erysiphe</taxon>
    </lineage>
</organism>
<keyword evidence="4" id="KW-1185">Reference proteome</keyword>
<accession>A0A420I0T5</accession>
<feature type="coiled-coil region" evidence="1">
    <location>
        <begin position="13"/>
        <end position="66"/>
    </location>
</feature>
<gene>
    <name evidence="3" type="ORF">OnM2_026004</name>
</gene>
<dbReference type="EMBL" id="MCFK01002668">
    <property type="protein sequence ID" value="RKF63288.1"/>
    <property type="molecule type" value="Genomic_DNA"/>
</dbReference>
<evidence type="ECO:0000256" key="2">
    <source>
        <dbReference type="SAM" id="MobiDB-lite"/>
    </source>
</evidence>
<dbReference type="AlphaFoldDB" id="A0A420I0T5"/>
<reference evidence="3 4" key="1">
    <citation type="journal article" date="2018" name="BMC Genomics">
        <title>Comparative genome analyses reveal sequence features reflecting distinct modes of host-adaptation between dicot and monocot powdery mildew.</title>
        <authorList>
            <person name="Wu Y."/>
            <person name="Ma X."/>
            <person name="Pan Z."/>
            <person name="Kale S.D."/>
            <person name="Song Y."/>
            <person name="King H."/>
            <person name="Zhang Q."/>
            <person name="Presley C."/>
            <person name="Deng X."/>
            <person name="Wei C.I."/>
            <person name="Xiao S."/>
        </authorList>
    </citation>
    <scope>NUCLEOTIDE SEQUENCE [LARGE SCALE GENOMIC DNA]</scope>
    <source>
        <strain evidence="3">UMSG2</strain>
    </source>
</reference>
<comment type="caution">
    <text evidence="3">The sequence shown here is derived from an EMBL/GenBank/DDBJ whole genome shotgun (WGS) entry which is preliminary data.</text>
</comment>
<evidence type="ECO:0000256" key="1">
    <source>
        <dbReference type="SAM" id="Coils"/>
    </source>
</evidence>
<protein>
    <submittedName>
        <fullName evidence="3">Uncharacterized protein</fullName>
    </submittedName>
</protein>
<keyword evidence="1" id="KW-0175">Coiled coil</keyword>